<dbReference type="RefSeq" id="WP_061449394.1">
    <property type="nucleotide sequence ID" value="NZ_CP014546.1"/>
</dbReference>
<dbReference type="KEGG" id="pazo:AYR47_00170"/>
<dbReference type="InterPro" id="IPR028005">
    <property type="entry name" value="AcTrfase_ESCO_Znf_dom"/>
</dbReference>
<accession>A0A127I6X0</accession>
<evidence type="ECO:0000313" key="2">
    <source>
        <dbReference type="EMBL" id="AMN82574.1"/>
    </source>
</evidence>
<evidence type="ECO:0000259" key="1">
    <source>
        <dbReference type="Pfam" id="PF13878"/>
    </source>
</evidence>
<dbReference type="Pfam" id="PF13878">
    <property type="entry name" value="zf-C2H2_3"/>
    <property type="match status" value="1"/>
</dbReference>
<organism evidence="2 3">
    <name type="scientific">Pseudomonas azotoformans</name>
    <dbReference type="NCBI Taxonomy" id="47878"/>
    <lineage>
        <taxon>Bacteria</taxon>
        <taxon>Pseudomonadati</taxon>
        <taxon>Pseudomonadota</taxon>
        <taxon>Gammaproteobacteria</taxon>
        <taxon>Pseudomonadales</taxon>
        <taxon>Pseudomonadaceae</taxon>
        <taxon>Pseudomonas</taxon>
    </lineage>
</organism>
<name>A0A127I6X0_PSEAZ</name>
<proteinExistence type="predicted"/>
<sequence>MTASTCRICGLLYVPSLDEDRQTHAAIHKKYARGSQPQKVRDFSKAFGWAVAFNDGGLDRMKDHYDPELGKLVVAFSWWSRALSNGVPEKDFDRYMDAHLAFADSLVSGVGQVEARAAIQKWERFAG</sequence>
<feature type="domain" description="N-acetyltransferase ESCO zinc-finger" evidence="1">
    <location>
        <begin position="2"/>
        <end position="30"/>
    </location>
</feature>
<dbReference type="AlphaFoldDB" id="A0A127I6X0"/>
<dbReference type="EMBL" id="CP014546">
    <property type="protein sequence ID" value="AMN82574.1"/>
    <property type="molecule type" value="Genomic_DNA"/>
</dbReference>
<gene>
    <name evidence="2" type="ORF">AYR47_00170</name>
</gene>
<dbReference type="Proteomes" id="UP000070516">
    <property type="component" value="Chromosome"/>
</dbReference>
<reference evidence="2 3" key="1">
    <citation type="submission" date="2016-02" db="EMBL/GenBank/DDBJ databases">
        <title>Complete genome sequence of Pseudomonas azotoformans S4.</title>
        <authorList>
            <person name="Fang Y."/>
            <person name="Wu L."/>
            <person name="Feng G."/>
        </authorList>
    </citation>
    <scope>NUCLEOTIDE SEQUENCE [LARGE SCALE GENOMIC DNA]</scope>
    <source>
        <strain evidence="2 3">S4</strain>
    </source>
</reference>
<evidence type="ECO:0000313" key="3">
    <source>
        <dbReference type="Proteomes" id="UP000070516"/>
    </source>
</evidence>
<protein>
    <recommendedName>
        <fullName evidence="1">N-acetyltransferase ESCO zinc-finger domain-containing protein</fullName>
    </recommendedName>
</protein>